<organism evidence="3 4">
    <name type="scientific">Vibrio fluvialis PG41</name>
    <dbReference type="NCBI Taxonomy" id="1336752"/>
    <lineage>
        <taxon>Bacteria</taxon>
        <taxon>Pseudomonadati</taxon>
        <taxon>Pseudomonadota</taxon>
        <taxon>Gammaproteobacteria</taxon>
        <taxon>Vibrionales</taxon>
        <taxon>Vibrionaceae</taxon>
        <taxon>Vibrio</taxon>
    </lineage>
</organism>
<dbReference type="Pfam" id="PF18338">
    <property type="entry name" value="BppL_N"/>
    <property type="match status" value="1"/>
</dbReference>
<dbReference type="Gene3D" id="6.10.140.2190">
    <property type="match status" value="2"/>
</dbReference>
<evidence type="ECO:0000259" key="2">
    <source>
        <dbReference type="Pfam" id="PF18338"/>
    </source>
</evidence>
<dbReference type="InterPro" id="IPR022225">
    <property type="entry name" value="Phage_tail_fibre_N"/>
</dbReference>
<reference evidence="3 4" key="1">
    <citation type="journal article" date="2013" name="Gut Pathog.">
        <title>Evidence of a new metabolic capacity in an emerging diarrheal pathogen: lessons from the draft genomes of Vibrio fluvialis strains PG41 and I21563.</title>
        <authorList>
            <person name="Khatri I."/>
            <person name="Mahajan S."/>
            <person name="Dureja C."/>
            <person name="Subramanian S."/>
            <person name="Raychaudhuri S."/>
        </authorList>
    </citation>
    <scope>NUCLEOTIDE SEQUENCE [LARGE SCALE GENOMIC DNA]</scope>
    <source>
        <strain evidence="3 4">PG41</strain>
    </source>
</reference>
<feature type="domain" description="Phage tail fibre protein N-terminal" evidence="1">
    <location>
        <begin position="8"/>
        <end position="149"/>
    </location>
</feature>
<evidence type="ECO:0000313" key="3">
    <source>
        <dbReference type="EMBL" id="EPP24986.1"/>
    </source>
</evidence>
<dbReference type="AlphaFoldDB" id="S7JLI8"/>
<gene>
    <name evidence="3" type="ORF">L910_0135</name>
</gene>
<protein>
    <submittedName>
        <fullName evidence="3">Tail fiber protein</fullName>
    </submittedName>
</protein>
<dbReference type="SUPFAM" id="SSF88874">
    <property type="entry name" value="Receptor-binding domain of short tail fibre protein gp12"/>
    <property type="match status" value="1"/>
</dbReference>
<dbReference type="EMBL" id="ASXS01000001">
    <property type="protein sequence ID" value="EPP24986.1"/>
    <property type="molecule type" value="Genomic_DNA"/>
</dbReference>
<comment type="caution">
    <text evidence="3">The sequence shown here is derived from an EMBL/GenBank/DDBJ whole genome shotgun (WGS) entry which is preliminary data.</text>
</comment>
<dbReference type="Proteomes" id="UP000014854">
    <property type="component" value="Unassembled WGS sequence"/>
</dbReference>
<dbReference type="InterPro" id="IPR040956">
    <property type="entry name" value="BppL_N"/>
</dbReference>
<evidence type="ECO:0000259" key="1">
    <source>
        <dbReference type="Pfam" id="PF12571"/>
    </source>
</evidence>
<accession>S7JLI8</accession>
<evidence type="ECO:0000313" key="4">
    <source>
        <dbReference type="Proteomes" id="UP000014854"/>
    </source>
</evidence>
<dbReference type="Pfam" id="PF12571">
    <property type="entry name" value="Phage_tail_fib"/>
    <property type="match status" value="1"/>
</dbReference>
<proteinExistence type="predicted"/>
<name>S7JLI8_VIBFL</name>
<dbReference type="PATRIC" id="fig|1336752.4.peg.135"/>
<sequence length="464" mass="50481">MADENTDLRCYLTNAGIAAENNSIQLNRSLNVTEMVFGSGVLADESDPRAQTAMISEEYAVPCAMLFDEANPTLLVFKSDLPADVGGFHINEVGIRLEDGTIYGYARGKGDYKPTLEQGATDSVRYAVEMYTNNAGIIETKIDLSSVYADYEDLTNLETSLRQEIKNLDSQNVKLTGNQTIVGTKTFSSPVPVATPTANAHATTKAYVDGLDSSNVKLTGSQAISGIKTFNSPVSVATPIENTHATTKAYVDGAIASNTVDAQFHPYDSTRIYKCGEICYTVSDGKVSYWEWYSNVESLAGKDPLDSLNRQTGWTDETKPFYWTPFKKSRSGSTQWPWMSMTFPEGTLNVLGNSVPIAVFWRLAEALPEFVDADTGMIDFPETGGEFFRVLDQGRGIDSGRTFTSYQADELKSHGHSASGTRYEYGATGAGPGRDFTSSTVTTTLTGGSETRPRNLAFPILVEV</sequence>
<dbReference type="RefSeq" id="WP_020327546.1">
    <property type="nucleotide sequence ID" value="NZ_ASXS01000001.1"/>
</dbReference>
<feature type="domain" description="Lower baseplate protein N-terminal" evidence="2">
    <location>
        <begin position="169"/>
        <end position="188"/>
    </location>
</feature>